<keyword evidence="2" id="KW-0963">Cytoplasm</keyword>
<dbReference type="PROSITE" id="PS50082">
    <property type="entry name" value="WD_REPEATS_2"/>
    <property type="match status" value="2"/>
</dbReference>
<evidence type="ECO:0000256" key="1">
    <source>
        <dbReference type="ARBA" id="ARBA00004496"/>
    </source>
</evidence>
<name>A0AAX4PES7_9CHLO</name>
<dbReference type="AlphaFoldDB" id="A0AAX4PES7"/>
<dbReference type="PANTHER" id="PTHR14344">
    <property type="entry name" value="WD REPEAT PROTEIN"/>
    <property type="match status" value="1"/>
</dbReference>
<reference evidence="9 10" key="1">
    <citation type="submission" date="2024-03" db="EMBL/GenBank/DDBJ databases">
        <title>Complete genome sequence of the green alga Chloropicon roscoffensis RCC1871.</title>
        <authorList>
            <person name="Lemieux C."/>
            <person name="Pombert J.-F."/>
            <person name="Otis C."/>
            <person name="Turmel M."/>
        </authorList>
    </citation>
    <scope>NUCLEOTIDE SEQUENCE [LARGE SCALE GENOMIC DNA]</scope>
    <source>
        <strain evidence="9 10">RCC1871</strain>
    </source>
</reference>
<feature type="compositionally biased region" description="Low complexity" evidence="8">
    <location>
        <begin position="720"/>
        <end position="732"/>
    </location>
</feature>
<sequence>MEEWKEVRRSYLGDVTALEVGGSDTGRPRLLVGSGGVLAVHEARCGVSDALCRARVFQDGARVHGVAVSSRPGPKIVAAYGEERARFYRLARGREGEPALELVCGVGPLGHWVMDAAFLPTPEGGVARVALALSNNSVTVVDVDGSAGEARTAAVFECARTYLLYSARLFCSEQEDRVFVAAGTIFNSVLVWSFPLSATEGGDGTICGGQVTPCPPRCSLAGHQGSILKLCWSRDGRRLASCSDDRTARVWDLGPTAAAGAPHDGVCASLEAEKVIYGHDGRLWDCLFSDDSETLVTASEDCTCRFWSLSRARLAETDTSDLVATVGGHRGRGVWRIAATGDHLFTAGADGAVKVWLLRHCLVGGAIASTSLPSMRIASFEHSLPSAEGDARAAALAPTAGLRKAKKKSNKEWVRCLALAGLNAMYVGTNQGIVYAKSATGGPSDWQPLFASPRQMPLLCMEVIRPRDVDVPAGAHLVCSGDASGYFTVVAVAQQGASVGPCLQWRAHERRLLGIHRGKLATGGQVFSSDISGEVKWWEIDLGGLHAGGWAERPRLKARMQSPLKIRVLGVDYCASSGLVVCGDQSGNIMAFRHQDGRDPDVPLDLAILMDRQHGMEAVSFLRCEGSGVVLSGGRDAKMYTYEVRGDAEGAALCPVGIHVEKHVTAIEDKVELGGRGTYVAGFQSSDFFWSGMPRITARSSRSAVEDGGGHTPSSWRAASGPPSRTLRTTSSTCSASFLGTGRSLRDRSHRTCPTR</sequence>
<evidence type="ECO:0000256" key="3">
    <source>
        <dbReference type="ARBA" id="ARBA00022574"/>
    </source>
</evidence>
<dbReference type="Pfam" id="PF00400">
    <property type="entry name" value="WD40"/>
    <property type="match status" value="3"/>
</dbReference>
<feature type="repeat" description="WD" evidence="7">
    <location>
        <begin position="276"/>
        <end position="317"/>
    </location>
</feature>
<dbReference type="InterPro" id="IPR015943">
    <property type="entry name" value="WD40/YVTN_repeat-like_dom_sf"/>
</dbReference>
<dbReference type="PANTHER" id="PTHR14344:SF3">
    <property type="entry name" value="WD REPEAT-CONTAINING PROTEIN 6"/>
    <property type="match status" value="1"/>
</dbReference>
<dbReference type="InterPro" id="IPR011041">
    <property type="entry name" value="Quinoprot_gluc/sorb_DH_b-prop"/>
</dbReference>
<accession>A0AAX4PES7</accession>
<evidence type="ECO:0000256" key="2">
    <source>
        <dbReference type="ARBA" id="ARBA00022490"/>
    </source>
</evidence>
<dbReference type="PROSITE" id="PS50294">
    <property type="entry name" value="WD_REPEATS_REGION"/>
    <property type="match status" value="2"/>
</dbReference>
<evidence type="ECO:0000313" key="10">
    <source>
        <dbReference type="Proteomes" id="UP001472866"/>
    </source>
</evidence>
<dbReference type="SMART" id="SM00320">
    <property type="entry name" value="WD40"/>
    <property type="match status" value="4"/>
</dbReference>
<feature type="region of interest" description="Disordered" evidence="8">
    <location>
        <begin position="702"/>
        <end position="732"/>
    </location>
</feature>
<comment type="similarity">
    <text evidence="6">Belongs to the WD repeat WDR6 family.</text>
</comment>
<evidence type="ECO:0000256" key="4">
    <source>
        <dbReference type="ARBA" id="ARBA00022694"/>
    </source>
</evidence>
<dbReference type="GO" id="GO:0030488">
    <property type="term" value="P:tRNA methylation"/>
    <property type="evidence" value="ECO:0007669"/>
    <property type="project" value="TreeGrafter"/>
</dbReference>
<dbReference type="GO" id="GO:0005737">
    <property type="term" value="C:cytoplasm"/>
    <property type="evidence" value="ECO:0007669"/>
    <property type="project" value="UniProtKB-SubCell"/>
</dbReference>
<comment type="subcellular location">
    <subcellularLocation>
        <location evidence="1">Cytoplasm</location>
    </subcellularLocation>
</comment>
<organism evidence="9 10">
    <name type="scientific">Chloropicon roscoffensis</name>
    <dbReference type="NCBI Taxonomy" id="1461544"/>
    <lineage>
        <taxon>Eukaryota</taxon>
        <taxon>Viridiplantae</taxon>
        <taxon>Chlorophyta</taxon>
        <taxon>Chloropicophyceae</taxon>
        <taxon>Chloropicales</taxon>
        <taxon>Chloropicaceae</taxon>
        <taxon>Chloropicon</taxon>
    </lineage>
</organism>
<dbReference type="Proteomes" id="UP001472866">
    <property type="component" value="Chromosome 10"/>
</dbReference>
<evidence type="ECO:0000256" key="6">
    <source>
        <dbReference type="ARBA" id="ARBA00038255"/>
    </source>
</evidence>
<gene>
    <name evidence="9" type="ORF">HKI87_10g62450</name>
</gene>
<dbReference type="EMBL" id="CP151510">
    <property type="protein sequence ID" value="WZN64688.1"/>
    <property type="molecule type" value="Genomic_DNA"/>
</dbReference>
<protein>
    <submittedName>
        <fullName evidence="9">WD40 repeat domain-containing protein</fullName>
    </submittedName>
</protein>
<dbReference type="InterPro" id="IPR019775">
    <property type="entry name" value="WD40_repeat_CS"/>
</dbReference>
<dbReference type="InterPro" id="IPR001680">
    <property type="entry name" value="WD40_rpt"/>
</dbReference>
<keyword evidence="4" id="KW-0819">tRNA processing</keyword>
<keyword evidence="10" id="KW-1185">Reference proteome</keyword>
<proteinExistence type="inferred from homology"/>
<feature type="repeat" description="WD" evidence="7">
    <location>
        <begin position="220"/>
        <end position="253"/>
    </location>
</feature>
<dbReference type="PROSITE" id="PS00678">
    <property type="entry name" value="WD_REPEATS_1"/>
    <property type="match status" value="1"/>
</dbReference>
<evidence type="ECO:0000313" key="9">
    <source>
        <dbReference type="EMBL" id="WZN64688.1"/>
    </source>
</evidence>
<dbReference type="SUPFAM" id="SSF50978">
    <property type="entry name" value="WD40 repeat-like"/>
    <property type="match status" value="1"/>
</dbReference>
<evidence type="ECO:0000256" key="5">
    <source>
        <dbReference type="ARBA" id="ARBA00022737"/>
    </source>
</evidence>
<evidence type="ECO:0000256" key="7">
    <source>
        <dbReference type="PROSITE-ProRule" id="PRU00221"/>
    </source>
</evidence>
<dbReference type="SUPFAM" id="SSF50952">
    <property type="entry name" value="Soluble quinoprotein glucose dehydrogenase"/>
    <property type="match status" value="1"/>
</dbReference>
<keyword evidence="3 7" id="KW-0853">WD repeat</keyword>
<dbReference type="Gene3D" id="2.130.10.10">
    <property type="entry name" value="YVTN repeat-like/Quinoprotein amine dehydrogenase"/>
    <property type="match status" value="2"/>
</dbReference>
<dbReference type="InterPro" id="IPR051973">
    <property type="entry name" value="tRNA_Anticodon_Mtase-Reg"/>
</dbReference>
<dbReference type="InterPro" id="IPR036322">
    <property type="entry name" value="WD40_repeat_dom_sf"/>
</dbReference>
<evidence type="ECO:0000256" key="8">
    <source>
        <dbReference type="SAM" id="MobiDB-lite"/>
    </source>
</evidence>
<keyword evidence="5" id="KW-0677">Repeat</keyword>